<keyword evidence="3" id="KW-1185">Reference proteome</keyword>
<evidence type="ECO:0000313" key="3">
    <source>
        <dbReference type="Proteomes" id="UP000326396"/>
    </source>
</evidence>
<organism evidence="2 3">
    <name type="scientific">Mikania micrantha</name>
    <name type="common">bitter vine</name>
    <dbReference type="NCBI Taxonomy" id="192012"/>
    <lineage>
        <taxon>Eukaryota</taxon>
        <taxon>Viridiplantae</taxon>
        <taxon>Streptophyta</taxon>
        <taxon>Embryophyta</taxon>
        <taxon>Tracheophyta</taxon>
        <taxon>Spermatophyta</taxon>
        <taxon>Magnoliopsida</taxon>
        <taxon>eudicotyledons</taxon>
        <taxon>Gunneridae</taxon>
        <taxon>Pentapetalae</taxon>
        <taxon>asterids</taxon>
        <taxon>campanulids</taxon>
        <taxon>Asterales</taxon>
        <taxon>Asteraceae</taxon>
        <taxon>Asteroideae</taxon>
        <taxon>Heliantheae alliance</taxon>
        <taxon>Eupatorieae</taxon>
        <taxon>Mikania</taxon>
    </lineage>
</organism>
<name>A0A5N6M805_9ASTR</name>
<proteinExistence type="predicted"/>
<gene>
    <name evidence="2" type="ORF">E3N88_32263</name>
</gene>
<comment type="caution">
    <text evidence="2">The sequence shown here is derived from an EMBL/GenBank/DDBJ whole genome shotgun (WGS) entry which is preliminary data.</text>
</comment>
<dbReference type="InterPro" id="IPR015813">
    <property type="entry name" value="Pyrv/PenolPyrv_kinase-like_dom"/>
</dbReference>
<dbReference type="GO" id="GO:0003824">
    <property type="term" value="F:catalytic activity"/>
    <property type="evidence" value="ECO:0007669"/>
    <property type="project" value="InterPro"/>
</dbReference>
<dbReference type="AlphaFoldDB" id="A0A5N6M805"/>
<dbReference type="SUPFAM" id="SSF51621">
    <property type="entry name" value="Phosphoenolpyruvate/pyruvate domain"/>
    <property type="match status" value="1"/>
</dbReference>
<accession>A0A5N6M805</accession>
<evidence type="ECO:0008006" key="4">
    <source>
        <dbReference type="Google" id="ProtNLM"/>
    </source>
</evidence>
<feature type="region of interest" description="Disordered" evidence="1">
    <location>
        <begin position="104"/>
        <end position="123"/>
    </location>
</feature>
<dbReference type="EMBL" id="SZYD01000016">
    <property type="protein sequence ID" value="KAD3336744.1"/>
    <property type="molecule type" value="Genomic_DNA"/>
</dbReference>
<dbReference type="Proteomes" id="UP000326396">
    <property type="component" value="Linkage Group LG6"/>
</dbReference>
<dbReference type="InterPro" id="IPR040442">
    <property type="entry name" value="Pyrv_kinase-like_dom_sf"/>
</dbReference>
<sequence>MLPSSGFEKLEALSAGGMDRARINMCHGTRDWHDAVFQKVRSLNRRNGVLLLSLLTPNEVRFIWGILVVLHRQNLRSSAIGLFVCLFHIETLLQFKAKEDNLHEKNKELGTQSATGRMRRKSM</sequence>
<evidence type="ECO:0000313" key="2">
    <source>
        <dbReference type="EMBL" id="KAD3336744.1"/>
    </source>
</evidence>
<evidence type="ECO:0000256" key="1">
    <source>
        <dbReference type="SAM" id="MobiDB-lite"/>
    </source>
</evidence>
<reference evidence="2 3" key="1">
    <citation type="submission" date="2019-05" db="EMBL/GenBank/DDBJ databases">
        <title>Mikania micrantha, genome provides insights into the molecular mechanism of rapid growth.</title>
        <authorList>
            <person name="Liu B."/>
        </authorList>
    </citation>
    <scope>NUCLEOTIDE SEQUENCE [LARGE SCALE GENOMIC DNA]</scope>
    <source>
        <strain evidence="2">NLD-2019</strain>
        <tissue evidence="2">Leaf</tissue>
    </source>
</reference>
<dbReference type="Gene3D" id="3.20.20.60">
    <property type="entry name" value="Phosphoenolpyruvate-binding domains"/>
    <property type="match status" value="1"/>
</dbReference>
<protein>
    <recommendedName>
        <fullName evidence="4">Pyruvate kinase</fullName>
    </recommendedName>
</protein>